<evidence type="ECO:0000256" key="1">
    <source>
        <dbReference type="SAM" id="Phobius"/>
    </source>
</evidence>
<name>A0AAN9ALN4_9CAEN</name>
<keyword evidence="1" id="KW-0472">Membrane</keyword>
<sequence length="156" mass="16704">MTMTSYCSARVSGSGPGVEVLPSGDIVTTAAFTPGQVTRFPAYATDEGTRPGPLRSKNPIWVTIYGTKCLTTPAPTTTLTTTTTPRPTTSKNIAAFGGTKEDWAIGAIIVGVLLCLLCLFMLIKYGIPAMLRSYRKTRNPPARHARHTHPQNPGRA</sequence>
<dbReference type="AlphaFoldDB" id="A0AAN9ALN4"/>
<evidence type="ECO:0000313" key="2">
    <source>
        <dbReference type="EMBL" id="KAK7089182.1"/>
    </source>
</evidence>
<gene>
    <name evidence="2" type="ORF">V1264_024369</name>
</gene>
<reference evidence="2 3" key="1">
    <citation type="submission" date="2024-02" db="EMBL/GenBank/DDBJ databases">
        <title>Chromosome-scale genome assembly of the rough periwinkle Littorina saxatilis.</title>
        <authorList>
            <person name="De Jode A."/>
            <person name="Faria R."/>
            <person name="Formenti G."/>
            <person name="Sims Y."/>
            <person name="Smith T.P."/>
            <person name="Tracey A."/>
            <person name="Wood J.M.D."/>
            <person name="Zagrodzka Z.B."/>
            <person name="Johannesson K."/>
            <person name="Butlin R.K."/>
            <person name="Leder E.H."/>
        </authorList>
    </citation>
    <scope>NUCLEOTIDE SEQUENCE [LARGE SCALE GENOMIC DNA]</scope>
    <source>
        <strain evidence="2">Snail1</strain>
        <tissue evidence="2">Muscle</tissue>
    </source>
</reference>
<accession>A0AAN9ALN4</accession>
<dbReference type="Proteomes" id="UP001374579">
    <property type="component" value="Unassembled WGS sequence"/>
</dbReference>
<evidence type="ECO:0000313" key="3">
    <source>
        <dbReference type="Proteomes" id="UP001374579"/>
    </source>
</evidence>
<keyword evidence="1" id="KW-1133">Transmembrane helix</keyword>
<protein>
    <submittedName>
        <fullName evidence="2">Uncharacterized protein</fullName>
    </submittedName>
</protein>
<keyword evidence="1" id="KW-0812">Transmembrane</keyword>
<feature type="transmembrane region" description="Helical" evidence="1">
    <location>
        <begin position="103"/>
        <end position="127"/>
    </location>
</feature>
<comment type="caution">
    <text evidence="2">The sequence shown here is derived from an EMBL/GenBank/DDBJ whole genome shotgun (WGS) entry which is preliminary data.</text>
</comment>
<proteinExistence type="predicted"/>
<keyword evidence="3" id="KW-1185">Reference proteome</keyword>
<dbReference type="EMBL" id="JBAMIC010002629">
    <property type="protein sequence ID" value="KAK7089182.1"/>
    <property type="molecule type" value="Genomic_DNA"/>
</dbReference>
<organism evidence="2 3">
    <name type="scientific">Littorina saxatilis</name>
    <dbReference type="NCBI Taxonomy" id="31220"/>
    <lineage>
        <taxon>Eukaryota</taxon>
        <taxon>Metazoa</taxon>
        <taxon>Spiralia</taxon>
        <taxon>Lophotrochozoa</taxon>
        <taxon>Mollusca</taxon>
        <taxon>Gastropoda</taxon>
        <taxon>Caenogastropoda</taxon>
        <taxon>Littorinimorpha</taxon>
        <taxon>Littorinoidea</taxon>
        <taxon>Littorinidae</taxon>
        <taxon>Littorina</taxon>
    </lineage>
</organism>